<dbReference type="GO" id="GO:0007628">
    <property type="term" value="P:adult walking behavior"/>
    <property type="evidence" value="ECO:0007669"/>
    <property type="project" value="Ensembl"/>
</dbReference>
<dbReference type="GO" id="GO:2000060">
    <property type="term" value="P:positive regulation of ubiquitin-dependent protein catabolic process"/>
    <property type="evidence" value="ECO:0007669"/>
    <property type="project" value="Ensembl"/>
</dbReference>
<dbReference type="Pfam" id="PF00246">
    <property type="entry name" value="Peptidase_M14"/>
    <property type="match status" value="1"/>
</dbReference>
<evidence type="ECO:0000256" key="8">
    <source>
        <dbReference type="ARBA" id="ARBA00022670"/>
    </source>
</evidence>
<keyword evidence="13" id="KW-0496">Mitochondrion</keyword>
<dbReference type="GO" id="GO:0005886">
    <property type="term" value="C:plasma membrane"/>
    <property type="evidence" value="ECO:0007669"/>
    <property type="project" value="Ensembl"/>
</dbReference>
<feature type="region of interest" description="Disordered" evidence="22">
    <location>
        <begin position="583"/>
        <end position="603"/>
    </location>
</feature>
<evidence type="ECO:0000256" key="5">
    <source>
        <dbReference type="ARBA" id="ARBA00005988"/>
    </source>
</evidence>
<evidence type="ECO:0000256" key="20">
    <source>
        <dbReference type="ARBA" id="ARBA00043070"/>
    </source>
</evidence>
<dbReference type="InterPro" id="IPR050821">
    <property type="entry name" value="Cytosolic_carboxypeptidase"/>
</dbReference>
<dbReference type="GO" id="GO:0005739">
    <property type="term" value="C:mitochondrion"/>
    <property type="evidence" value="ECO:0007669"/>
    <property type="project" value="UniProtKB-SubCell"/>
</dbReference>
<feature type="compositionally biased region" description="Acidic residues" evidence="22">
    <location>
        <begin position="364"/>
        <end position="375"/>
    </location>
</feature>
<dbReference type="GO" id="GO:1904115">
    <property type="term" value="C:axon cytoplasm"/>
    <property type="evidence" value="ECO:0007669"/>
    <property type="project" value="GOC"/>
</dbReference>
<keyword evidence="9" id="KW-0479">Metal-binding</keyword>
<feature type="compositionally biased region" description="Polar residues" evidence="22">
    <location>
        <begin position="492"/>
        <end position="506"/>
    </location>
</feature>
<evidence type="ECO:0000256" key="6">
    <source>
        <dbReference type="ARBA" id="ARBA00022490"/>
    </source>
</evidence>
<dbReference type="Proteomes" id="UP000233060">
    <property type="component" value="Unassembled WGS sequence"/>
</dbReference>
<dbReference type="GO" id="GO:0005829">
    <property type="term" value="C:cytosol"/>
    <property type="evidence" value="ECO:0007669"/>
    <property type="project" value="UniProtKB-SubCell"/>
</dbReference>
<dbReference type="AlphaFoldDB" id="A0A2K5P3E8"/>
<evidence type="ECO:0000256" key="21">
    <source>
        <dbReference type="PROSITE-ProRule" id="PRU01379"/>
    </source>
</evidence>
<feature type="compositionally biased region" description="Basic and acidic residues" evidence="22">
    <location>
        <begin position="465"/>
        <end position="491"/>
    </location>
</feature>
<feature type="active site" description="Proton donor/acceptor" evidence="21">
    <location>
        <position position="1086"/>
    </location>
</feature>
<dbReference type="GO" id="GO:0036064">
    <property type="term" value="C:ciliary basal body"/>
    <property type="evidence" value="ECO:0007669"/>
    <property type="project" value="Ensembl"/>
</dbReference>
<dbReference type="GO" id="GO:0098957">
    <property type="term" value="P:anterograde axonal transport of mitochondrion"/>
    <property type="evidence" value="ECO:0007669"/>
    <property type="project" value="Ensembl"/>
</dbReference>
<organism evidence="24 25">
    <name type="scientific">Cercocebus atys</name>
    <name type="common">Sooty mangabey</name>
    <name type="synonym">Cercocebus torquatus atys</name>
    <dbReference type="NCBI Taxonomy" id="9531"/>
    <lineage>
        <taxon>Eukaryota</taxon>
        <taxon>Metazoa</taxon>
        <taxon>Chordata</taxon>
        <taxon>Craniata</taxon>
        <taxon>Vertebrata</taxon>
        <taxon>Euteleostomi</taxon>
        <taxon>Mammalia</taxon>
        <taxon>Eutheria</taxon>
        <taxon>Euarchontoglires</taxon>
        <taxon>Primates</taxon>
        <taxon>Haplorrhini</taxon>
        <taxon>Catarrhini</taxon>
        <taxon>Cercopithecidae</taxon>
        <taxon>Cercopithecinae</taxon>
        <taxon>Cercocebus</taxon>
    </lineage>
</organism>
<keyword evidence="11" id="KW-0862">Zinc</keyword>
<dbReference type="Pfam" id="PF18027">
    <property type="entry name" value="Pepdidase_M14_N"/>
    <property type="match status" value="1"/>
</dbReference>
<feature type="region of interest" description="Disordered" evidence="22">
    <location>
        <begin position="1190"/>
        <end position="1210"/>
    </location>
</feature>
<dbReference type="GO" id="GO:0060041">
    <property type="term" value="P:retina development in camera-type eye"/>
    <property type="evidence" value="ECO:0007669"/>
    <property type="project" value="Ensembl"/>
</dbReference>
<dbReference type="GO" id="GO:0021772">
    <property type="term" value="P:olfactory bulb development"/>
    <property type="evidence" value="ECO:0007669"/>
    <property type="project" value="Ensembl"/>
</dbReference>
<dbReference type="GO" id="GO:0008285">
    <property type="term" value="P:negative regulation of cell population proliferation"/>
    <property type="evidence" value="ECO:0007669"/>
    <property type="project" value="Ensembl"/>
</dbReference>
<protein>
    <recommendedName>
        <fullName evidence="18">Cytosolic carboxypeptidase 1</fullName>
        <ecNumber evidence="16">3.4.17.24</ecNumber>
    </recommendedName>
    <alternativeName>
        <fullName evidence="20">ATP/GTP-binding protein 1</fullName>
    </alternativeName>
    <alternativeName>
        <fullName evidence="19">Protein deglutamylase CCP1</fullName>
    </alternativeName>
</protein>
<evidence type="ECO:0000256" key="1">
    <source>
        <dbReference type="ARBA" id="ARBA00001947"/>
    </source>
</evidence>
<accession>A0A2K5P3E8</accession>
<evidence type="ECO:0000256" key="10">
    <source>
        <dbReference type="ARBA" id="ARBA00022801"/>
    </source>
</evidence>
<dbReference type="PANTHER" id="PTHR12756:SF24">
    <property type="entry name" value="CYTOSOLIC CARBOXYPEPTIDASE 1"/>
    <property type="match status" value="1"/>
</dbReference>
<feature type="region of interest" description="Disordered" evidence="22">
    <location>
        <begin position="364"/>
        <end position="383"/>
    </location>
</feature>
<comment type="catalytic activity">
    <reaction evidence="17">
        <text>(L-glutamyl)(n+1)-gamma-L-glutamyl-L-glutamyl-[protein] + H2O = (L-glutamyl)(n)-gamma-L-glutamyl-L-glutamyl-[protein] + L-glutamate</text>
        <dbReference type="Rhea" id="RHEA:60004"/>
        <dbReference type="Rhea" id="RHEA-COMP:15519"/>
        <dbReference type="Rhea" id="RHEA-COMP:15675"/>
        <dbReference type="ChEBI" id="CHEBI:15377"/>
        <dbReference type="ChEBI" id="CHEBI:29985"/>
        <dbReference type="ChEBI" id="CHEBI:143623"/>
    </reaction>
    <physiologicalReaction direction="left-to-right" evidence="17">
        <dbReference type="Rhea" id="RHEA:60005"/>
    </physiologicalReaction>
</comment>
<evidence type="ECO:0000256" key="14">
    <source>
        <dbReference type="ARBA" id="ARBA00023242"/>
    </source>
</evidence>
<evidence type="ECO:0000256" key="9">
    <source>
        <dbReference type="ARBA" id="ARBA00022723"/>
    </source>
</evidence>
<reference evidence="24" key="1">
    <citation type="submission" date="2025-08" db="UniProtKB">
        <authorList>
            <consortium name="Ensembl"/>
        </authorList>
    </citation>
    <scope>IDENTIFICATION</scope>
</reference>
<dbReference type="InterPro" id="IPR000834">
    <property type="entry name" value="Peptidase_M14"/>
</dbReference>
<dbReference type="Gene3D" id="2.60.40.3120">
    <property type="match status" value="1"/>
</dbReference>
<dbReference type="GO" id="GO:0021702">
    <property type="term" value="P:cerebellar Purkinje cell differentiation"/>
    <property type="evidence" value="ECO:0007669"/>
    <property type="project" value="Ensembl"/>
</dbReference>
<dbReference type="GO" id="GO:0098958">
    <property type="term" value="P:retrograde axonal transport of mitochondrion"/>
    <property type="evidence" value="ECO:0007669"/>
    <property type="project" value="Ensembl"/>
</dbReference>
<gene>
    <name evidence="24" type="primary">AGTPBP1</name>
</gene>
<dbReference type="GO" id="GO:0034451">
    <property type="term" value="C:centriolar satellite"/>
    <property type="evidence" value="ECO:0007669"/>
    <property type="project" value="Ensembl"/>
</dbReference>
<dbReference type="GO" id="GO:0015631">
    <property type="term" value="F:tubulin binding"/>
    <property type="evidence" value="ECO:0007669"/>
    <property type="project" value="Ensembl"/>
</dbReference>
<dbReference type="CDD" id="cd06906">
    <property type="entry name" value="M14_Nna1"/>
    <property type="match status" value="1"/>
</dbReference>
<dbReference type="PROSITE" id="PS52035">
    <property type="entry name" value="PEPTIDASE_M14"/>
    <property type="match status" value="1"/>
</dbReference>
<dbReference type="EC" id="3.4.17.24" evidence="16"/>
<evidence type="ECO:0000313" key="24">
    <source>
        <dbReference type="Ensembl" id="ENSCATP00000044186.1"/>
    </source>
</evidence>
<dbReference type="STRING" id="9531.ENSCATP00000044186"/>
<dbReference type="GO" id="GO:0008270">
    <property type="term" value="F:zinc ion binding"/>
    <property type="evidence" value="ECO:0007669"/>
    <property type="project" value="InterPro"/>
</dbReference>
<dbReference type="FunFam" id="2.60.40.3120:FF:000001">
    <property type="entry name" value="cytosolic carboxypeptidase 1 isoform X1"/>
    <property type="match status" value="1"/>
</dbReference>
<feature type="region of interest" description="Disordered" evidence="22">
    <location>
        <begin position="22"/>
        <end position="52"/>
    </location>
</feature>
<dbReference type="GO" id="GO:0007005">
    <property type="term" value="P:mitochondrion organization"/>
    <property type="evidence" value="ECO:0007669"/>
    <property type="project" value="Ensembl"/>
</dbReference>
<dbReference type="Pfam" id="PF25571">
    <property type="entry name" value="TPR_CCP1_N"/>
    <property type="match status" value="2"/>
</dbReference>
<evidence type="ECO:0000256" key="4">
    <source>
        <dbReference type="ARBA" id="ARBA00004514"/>
    </source>
</evidence>
<evidence type="ECO:0000256" key="7">
    <source>
        <dbReference type="ARBA" id="ARBA00022645"/>
    </source>
</evidence>
<evidence type="ECO:0000256" key="18">
    <source>
        <dbReference type="ARBA" id="ARBA00041044"/>
    </source>
</evidence>
<evidence type="ECO:0000256" key="12">
    <source>
        <dbReference type="ARBA" id="ARBA00023049"/>
    </source>
</evidence>
<feature type="region of interest" description="Disordered" evidence="22">
    <location>
        <begin position="464"/>
        <end position="506"/>
    </location>
</feature>
<evidence type="ECO:0000256" key="13">
    <source>
        <dbReference type="ARBA" id="ARBA00023128"/>
    </source>
</evidence>
<comment type="catalytic activity">
    <reaction evidence="15">
        <text>C-terminal L-alpha-aminoacyl-L-glutamyl-L-glutamyl-[tubulin] + H2O = C-terminal L-alpha-aminoacyl-L-glutamyl-[tubulin] + L-glutamate</text>
        <dbReference type="Rhea" id="RHEA:63792"/>
        <dbReference type="Rhea" id="RHEA-COMP:16435"/>
        <dbReference type="Rhea" id="RHEA-COMP:16436"/>
        <dbReference type="ChEBI" id="CHEBI:15377"/>
        <dbReference type="ChEBI" id="CHEBI:29985"/>
        <dbReference type="ChEBI" id="CHEBI:149555"/>
        <dbReference type="ChEBI" id="CHEBI:149556"/>
        <dbReference type="EC" id="3.4.17.24"/>
    </reaction>
    <physiologicalReaction direction="left-to-right" evidence="15">
        <dbReference type="Rhea" id="RHEA:63793"/>
    </physiologicalReaction>
</comment>
<dbReference type="Bgee" id="ENSCATG00000044576">
    <property type="expression patterns" value="Expressed in frontal cortex and 12 other cell types or tissues"/>
</dbReference>
<keyword evidence="12" id="KW-0482">Metalloprotease</keyword>
<dbReference type="GO" id="GO:0006508">
    <property type="term" value="P:proteolysis"/>
    <property type="evidence" value="ECO:0007669"/>
    <property type="project" value="UniProtKB-KW"/>
</dbReference>
<dbReference type="SUPFAM" id="SSF48371">
    <property type="entry name" value="ARM repeat"/>
    <property type="match status" value="1"/>
</dbReference>
<dbReference type="GO" id="GO:0021954">
    <property type="term" value="P:central nervous system neuron development"/>
    <property type="evidence" value="ECO:0007669"/>
    <property type="project" value="Ensembl"/>
</dbReference>
<evidence type="ECO:0000313" key="25">
    <source>
        <dbReference type="Proteomes" id="UP000233060"/>
    </source>
</evidence>
<dbReference type="Gene3D" id="3.40.630.10">
    <property type="entry name" value="Zn peptidases"/>
    <property type="match status" value="1"/>
</dbReference>
<sequence>MRAGSAASSAAAAAAAAAASASPATRVCMKTPGGRRRGIRRDPGAEPGCGSSRLTNNSRIVGLLAQLEKINAEPSESDTARYVTSKILHLAQSQEKTRREMTAKGSTGMEILLSTLENTKDLQTTLNILSILVELVSAGGGRRVSFLVTKGGSQILLQLLMNASKESPPHEDLMVQIHSILQNLQNHRLLLRVYLQLKKNSSLIKVALDTLAALLKSKTNARRAVDRGYVQVLLTIYVDWHRHDNRHRNMLIRKGILQSLKSVTNIKLGRKAFIDANGMKILYNTSQECLAVRTLDPLVNTSSLIMRKCFPKNRLPLPTIKSSFHFQLPVIPVTGPVAQLYSLPPEVDDVVDESDDNDDIDVEAENETENEDDLDQNFKNDDIETDINKLKPQQEPGRTIEDLKMYEHLFPELVDDFQDYDLISKEPKPFVFEGKVRGPIVVPTAGEETSGNSGNLRKVVMKENISSKEDEGEKKSTFMDLAKEDTKDNDRTLQQQPGDQNRTISSVHGLNNDIVKALDRITLQNIPSQTAPGFTAEVKKDCSLPLTVLTCAKACPHMATCGNVLFEGRTVQLGKLCCTGVETEDDEDTESNSSVEQASVEVPDGPTLHDPDLYIEIVKNTKSVPEYSEVAYPDYFGHVPPPFKEPILERPYGVQRTKIAQDIERLIHQSDIIDRVVYDLDNPNYTIPEEGDILKFNSKFESGNLRKVIQIRKNEYDLILNSDINSNHYHQWFYFEVSGMRPGVAYRFNIINCEKSNSQFNYGMQPLMYSVQEALNARPWWIRMGTDICYYKNHFSRSSVAAGGQKGKSYYTITFTVSFPHKDDVCYFAYHYPYTYSTLQMHLQKLESAHNPQQIYFRKDVLCETLSGNSCPLVTITAMPESNYYEHICHFRNRPYVFLSARVHPGETNASWVMKGTLEYLMSNNPTAQSLRESYIFKIVPMLNPDGVINGNHRCSLSGEDLNRQWQSPNPDLHPTIYHAKGLLQYLAAVKRLPLVYCDYHGHSRKKNVFMYGCSIKETVWHTNDNATSCDVVEDTGYRTLPKILSHIAPAFCMSSCSFVVEKSKESTARVVVWREIGVQRSYTMESTLCGCDQGKYKGLQIGTRELEEMGAKFCVGLLRLKRLTSPLEYNLPSSLLDFENDLIESSCKVTSPTTYVLDEDEPRFLEEVDYSAESNDELDIELAENVGDYEPSAQEEVLSDSELSRTYLP</sequence>
<evidence type="ECO:0000256" key="16">
    <source>
        <dbReference type="ARBA" id="ARBA00026108"/>
    </source>
</evidence>
<dbReference type="GeneTree" id="ENSGT00940000157707"/>
<name>A0A2K5P3E8_CERAT</name>
<keyword evidence="14" id="KW-0539">Nucleus</keyword>
<evidence type="ECO:0000256" key="19">
    <source>
        <dbReference type="ARBA" id="ARBA00043068"/>
    </source>
</evidence>
<keyword evidence="7" id="KW-0121">Carboxypeptidase</keyword>
<dbReference type="FunFam" id="3.40.630.10:FF:000024">
    <property type="entry name" value="ATP/GTP binding protein 1"/>
    <property type="match status" value="1"/>
</dbReference>
<dbReference type="GO" id="GO:0004181">
    <property type="term" value="F:metallocarboxypeptidase activity"/>
    <property type="evidence" value="ECO:0007669"/>
    <property type="project" value="Ensembl"/>
</dbReference>
<evidence type="ECO:0000259" key="23">
    <source>
        <dbReference type="PROSITE" id="PS52035"/>
    </source>
</evidence>
<evidence type="ECO:0000256" key="22">
    <source>
        <dbReference type="SAM" id="MobiDB-lite"/>
    </source>
</evidence>
<evidence type="ECO:0000256" key="17">
    <source>
        <dbReference type="ARBA" id="ARBA00029302"/>
    </source>
</evidence>
<dbReference type="GO" id="GO:0005654">
    <property type="term" value="C:nucleoplasm"/>
    <property type="evidence" value="ECO:0007669"/>
    <property type="project" value="Ensembl"/>
</dbReference>
<evidence type="ECO:0000256" key="11">
    <source>
        <dbReference type="ARBA" id="ARBA00022833"/>
    </source>
</evidence>
<evidence type="ECO:0000256" key="3">
    <source>
        <dbReference type="ARBA" id="ARBA00004173"/>
    </source>
</evidence>
<dbReference type="Ensembl" id="ENSCATT00000068627.1">
    <property type="protein sequence ID" value="ENSCATP00000044186.1"/>
    <property type="gene ID" value="ENSCATG00000044576.1"/>
</dbReference>
<dbReference type="OMA" id="LEYNMPS"/>
<reference evidence="24" key="2">
    <citation type="submission" date="2025-09" db="UniProtKB">
        <authorList>
            <consortium name="Ensembl"/>
        </authorList>
    </citation>
    <scope>IDENTIFICATION</scope>
</reference>
<keyword evidence="25" id="KW-1185">Reference proteome</keyword>
<dbReference type="PANTHER" id="PTHR12756">
    <property type="entry name" value="CYTOSOLIC CARBOXYPEPTIDASE"/>
    <property type="match status" value="1"/>
</dbReference>
<dbReference type="InterPro" id="IPR040626">
    <property type="entry name" value="Pepdidase_M14_N"/>
</dbReference>
<comment type="cofactor">
    <cofactor evidence="1">
        <name>Zn(2+)</name>
        <dbReference type="ChEBI" id="CHEBI:29105"/>
    </cofactor>
</comment>
<comment type="subcellular location">
    <subcellularLocation>
        <location evidence="4">Cytoplasm</location>
        <location evidence="4">Cytosol</location>
    </subcellularLocation>
    <subcellularLocation>
        <location evidence="3">Mitochondrion</location>
    </subcellularLocation>
    <subcellularLocation>
        <location evidence="2">Nucleus</location>
    </subcellularLocation>
</comment>
<comment type="similarity">
    <text evidence="5 21">Belongs to the peptidase M14 family.</text>
</comment>
<proteinExistence type="inferred from homology"/>
<dbReference type="InterPro" id="IPR033852">
    <property type="entry name" value="CBPC1/4"/>
</dbReference>
<keyword evidence="6" id="KW-0963">Cytoplasm</keyword>
<dbReference type="GO" id="GO:0050905">
    <property type="term" value="P:neuromuscular process"/>
    <property type="evidence" value="ECO:0007669"/>
    <property type="project" value="Ensembl"/>
</dbReference>
<feature type="domain" description="Peptidase M14" evidence="23">
    <location>
        <begin position="832"/>
        <end position="1122"/>
    </location>
</feature>
<dbReference type="InterPro" id="IPR016024">
    <property type="entry name" value="ARM-type_fold"/>
</dbReference>
<evidence type="ECO:0000256" key="2">
    <source>
        <dbReference type="ARBA" id="ARBA00004123"/>
    </source>
</evidence>
<dbReference type="GO" id="GO:0001754">
    <property type="term" value="P:eye photoreceptor cell differentiation"/>
    <property type="evidence" value="ECO:0007669"/>
    <property type="project" value="Ensembl"/>
</dbReference>
<keyword evidence="8" id="KW-0645">Protease</keyword>
<dbReference type="Gene3D" id="1.25.10.10">
    <property type="entry name" value="Leucine-rich Repeat Variant"/>
    <property type="match status" value="1"/>
</dbReference>
<dbReference type="InterPro" id="IPR011989">
    <property type="entry name" value="ARM-like"/>
</dbReference>
<keyword evidence="10" id="KW-0378">Hydrolase</keyword>
<evidence type="ECO:0000256" key="15">
    <source>
        <dbReference type="ARBA" id="ARBA00024524"/>
    </source>
</evidence>
<dbReference type="SUPFAM" id="SSF53187">
    <property type="entry name" value="Zn-dependent exopeptidases"/>
    <property type="match status" value="1"/>
</dbReference>